<accession>M3DAZ6</accession>
<proteinExistence type="predicted"/>
<feature type="region of interest" description="Disordered" evidence="3">
    <location>
        <begin position="222"/>
        <end position="251"/>
    </location>
</feature>
<feature type="region of interest" description="Disordered" evidence="3">
    <location>
        <begin position="691"/>
        <end position="750"/>
    </location>
</feature>
<keyword evidence="1" id="KW-0479">Metal-binding</keyword>
<dbReference type="PANTHER" id="PTHR47783:SF1">
    <property type="entry name" value="ZN(II)2CYS6 TRANSCRIPTION FACTOR (EUROFUNG)"/>
    <property type="match status" value="1"/>
</dbReference>
<dbReference type="AlphaFoldDB" id="M3DAZ6"/>
<dbReference type="PROSITE" id="PS50048">
    <property type="entry name" value="ZN2_CY6_FUNGAL_2"/>
    <property type="match status" value="1"/>
</dbReference>
<dbReference type="InterPro" id="IPR036864">
    <property type="entry name" value="Zn2-C6_fun-type_DNA-bd_sf"/>
</dbReference>
<evidence type="ECO:0000313" key="5">
    <source>
        <dbReference type="EMBL" id="EMF15019.1"/>
    </source>
</evidence>
<dbReference type="SMART" id="SM00066">
    <property type="entry name" value="GAL4"/>
    <property type="match status" value="1"/>
</dbReference>
<feature type="compositionally biased region" description="Polar residues" evidence="3">
    <location>
        <begin position="978"/>
        <end position="988"/>
    </location>
</feature>
<evidence type="ECO:0000313" key="6">
    <source>
        <dbReference type="Proteomes" id="UP000016931"/>
    </source>
</evidence>
<dbReference type="SUPFAM" id="SSF57701">
    <property type="entry name" value="Zn2/Cys6 DNA-binding domain"/>
    <property type="match status" value="1"/>
</dbReference>
<dbReference type="EMBL" id="KB456261">
    <property type="protein sequence ID" value="EMF15019.1"/>
    <property type="molecule type" value="Genomic_DNA"/>
</dbReference>
<dbReference type="eggNOG" id="ENOG502RYZ7">
    <property type="taxonomic scope" value="Eukaryota"/>
</dbReference>
<feature type="region of interest" description="Disordered" evidence="3">
    <location>
        <begin position="962"/>
        <end position="1001"/>
    </location>
</feature>
<dbReference type="GeneID" id="27901163"/>
<dbReference type="OrthoDB" id="2354469at2759"/>
<dbReference type="InterPro" id="IPR001138">
    <property type="entry name" value="Zn2Cys6_DnaBD"/>
</dbReference>
<feature type="region of interest" description="Disordered" evidence="3">
    <location>
        <begin position="1"/>
        <end position="66"/>
    </location>
</feature>
<dbReference type="InterPro" id="IPR007219">
    <property type="entry name" value="XnlR_reg_dom"/>
</dbReference>
<dbReference type="HOGENOM" id="CLU_007073_0_1_1"/>
<evidence type="ECO:0000256" key="1">
    <source>
        <dbReference type="ARBA" id="ARBA00022723"/>
    </source>
</evidence>
<dbReference type="PROSITE" id="PS00463">
    <property type="entry name" value="ZN2_CY6_FUNGAL_1"/>
    <property type="match status" value="1"/>
</dbReference>
<organism evidence="5 6">
    <name type="scientific">Sphaerulina musiva (strain SO2202)</name>
    <name type="common">Poplar stem canker fungus</name>
    <name type="synonym">Septoria musiva</name>
    <dbReference type="NCBI Taxonomy" id="692275"/>
    <lineage>
        <taxon>Eukaryota</taxon>
        <taxon>Fungi</taxon>
        <taxon>Dikarya</taxon>
        <taxon>Ascomycota</taxon>
        <taxon>Pezizomycotina</taxon>
        <taxon>Dothideomycetes</taxon>
        <taxon>Dothideomycetidae</taxon>
        <taxon>Mycosphaerellales</taxon>
        <taxon>Mycosphaerellaceae</taxon>
        <taxon>Sphaerulina</taxon>
    </lineage>
</organism>
<dbReference type="OMA" id="CTKNGHQ"/>
<dbReference type="GO" id="GO:0003677">
    <property type="term" value="F:DNA binding"/>
    <property type="evidence" value="ECO:0007669"/>
    <property type="project" value="InterPro"/>
</dbReference>
<protein>
    <recommendedName>
        <fullName evidence="4">Zn(2)-C6 fungal-type domain-containing protein</fullName>
    </recommendedName>
</protein>
<dbReference type="PANTHER" id="PTHR47783">
    <property type="entry name" value="ZN(II)2CYS6 TRANSCRIPTION FACTOR (EUROFUNG)-RELATED"/>
    <property type="match status" value="1"/>
</dbReference>
<evidence type="ECO:0000256" key="3">
    <source>
        <dbReference type="SAM" id="MobiDB-lite"/>
    </source>
</evidence>
<feature type="compositionally biased region" description="Polar residues" evidence="3">
    <location>
        <begin position="708"/>
        <end position="736"/>
    </location>
</feature>
<feature type="region of interest" description="Disordered" evidence="3">
    <location>
        <begin position="105"/>
        <end position="195"/>
    </location>
</feature>
<dbReference type="STRING" id="692275.M3DAZ6"/>
<dbReference type="GO" id="GO:0000981">
    <property type="term" value="F:DNA-binding transcription factor activity, RNA polymerase II-specific"/>
    <property type="evidence" value="ECO:0007669"/>
    <property type="project" value="InterPro"/>
</dbReference>
<keyword evidence="6" id="KW-1185">Reference proteome</keyword>
<dbReference type="RefSeq" id="XP_016763140.1">
    <property type="nucleotide sequence ID" value="XM_016904026.1"/>
</dbReference>
<name>M3DAZ6_SPHMS</name>
<feature type="compositionally biased region" description="Low complexity" evidence="3">
    <location>
        <begin position="24"/>
        <end position="33"/>
    </location>
</feature>
<keyword evidence="2" id="KW-0539">Nucleus</keyword>
<dbReference type="Gene3D" id="4.10.240.10">
    <property type="entry name" value="Zn(2)-C6 fungal-type DNA-binding domain"/>
    <property type="match status" value="1"/>
</dbReference>
<dbReference type="Proteomes" id="UP000016931">
    <property type="component" value="Unassembled WGS sequence"/>
</dbReference>
<reference evidence="5 6" key="1">
    <citation type="journal article" date="2012" name="PLoS Pathog.">
        <title>Diverse lifestyles and strategies of plant pathogenesis encoded in the genomes of eighteen Dothideomycetes fungi.</title>
        <authorList>
            <person name="Ohm R.A."/>
            <person name="Feau N."/>
            <person name="Henrissat B."/>
            <person name="Schoch C.L."/>
            <person name="Horwitz B.A."/>
            <person name="Barry K.W."/>
            <person name="Condon B.J."/>
            <person name="Copeland A.C."/>
            <person name="Dhillon B."/>
            <person name="Glaser F."/>
            <person name="Hesse C.N."/>
            <person name="Kosti I."/>
            <person name="LaButti K."/>
            <person name="Lindquist E.A."/>
            <person name="Lucas S."/>
            <person name="Salamov A.A."/>
            <person name="Bradshaw R.E."/>
            <person name="Ciuffetti L."/>
            <person name="Hamelin R.C."/>
            <person name="Kema G.H.J."/>
            <person name="Lawrence C."/>
            <person name="Scott J.A."/>
            <person name="Spatafora J.W."/>
            <person name="Turgeon B.G."/>
            <person name="de Wit P.J.G.M."/>
            <person name="Zhong S."/>
            <person name="Goodwin S.B."/>
            <person name="Grigoriev I.V."/>
        </authorList>
    </citation>
    <scope>NUCLEOTIDE SEQUENCE [LARGE SCALE GENOMIC DNA]</scope>
    <source>
        <strain evidence="5 6">SO2202</strain>
    </source>
</reference>
<dbReference type="GO" id="GO:0006351">
    <property type="term" value="P:DNA-templated transcription"/>
    <property type="evidence" value="ECO:0007669"/>
    <property type="project" value="InterPro"/>
</dbReference>
<dbReference type="GO" id="GO:0008270">
    <property type="term" value="F:zinc ion binding"/>
    <property type="evidence" value="ECO:0007669"/>
    <property type="project" value="InterPro"/>
</dbReference>
<evidence type="ECO:0000259" key="4">
    <source>
        <dbReference type="PROSITE" id="PS50048"/>
    </source>
</evidence>
<dbReference type="CDD" id="cd12148">
    <property type="entry name" value="fungal_TF_MHR"/>
    <property type="match status" value="1"/>
</dbReference>
<dbReference type="Pfam" id="PF04082">
    <property type="entry name" value="Fungal_trans"/>
    <property type="match status" value="1"/>
</dbReference>
<dbReference type="SMART" id="SM00906">
    <property type="entry name" value="Fungal_trans"/>
    <property type="match status" value="1"/>
</dbReference>
<dbReference type="Pfam" id="PF00172">
    <property type="entry name" value="Zn_clus"/>
    <property type="match status" value="1"/>
</dbReference>
<dbReference type="CDD" id="cd00067">
    <property type="entry name" value="GAL4"/>
    <property type="match status" value="1"/>
</dbReference>
<gene>
    <name evidence="5" type="ORF">SEPMUDRAFT_147008</name>
</gene>
<evidence type="ECO:0000256" key="2">
    <source>
        <dbReference type="ARBA" id="ARBA00023242"/>
    </source>
</evidence>
<feature type="domain" description="Zn(2)-C6 fungal-type" evidence="4">
    <location>
        <begin position="72"/>
        <end position="100"/>
    </location>
</feature>
<sequence>MQMVDRSDAAGSQQHPPPPPPPEHAAQTPAATTISTPKQPSQQQQQQQQPKALRFVTTSGAPHPKRRRIGAACMTCRKRKTACSGERPTCETCKQNKLECAGYSEATTTPGHHRTTTTLESSNRRQSDLGAGTSGKQSNSQDVHAKTPLSPGNAIANGRIGDQSPRTGGDKRPRSASDGQHGENGQASLFSGPRNRMPYFRWLGPTAIMPGFKQMVVKVRRSDTDGGMRASTDGGAGSPALNDPRPNERNSAAAYSVTPTAVESDMRTPLSLPFYDTSSVPPSELITHLANTFFTHLGCNYPFLQHDRFLKDLEEKQVDPVLVDAVCALAARFSTHSLLTQSQADGEKTTPADYGHAFAQRAKSALTETFPCPSVAASQAALLLAYNEFGEQRDSGLWMYLGISVRLAQDLGLHKLEGLRYVGRDGPTPRMVKHDLHGSASRSFAPTPTIEDNSEHVDQSIVDKPTMLDVQKEVEEARAVEQERVDTFWAIFFLDRVVSSGTGRRATLRDKDIEISLPSLTQTHGKSDWPAPFPALIRIVHLYGRVADLLNSIKEPSDITAETPKRLAAMESQVTTFYQNLSPRLHFDAVNFQHYMKASEGTNFVLLHFWFHALIVILHQPTLLKTFAGRMLQLFPNSQQLSMSSAKTIADILSYSQLMDGKASLGNPFTSQPIYIAACAFLRETAEQTATSNAQSRAGSPNRLAVKSINSEGSPTSTGPSHEASRQASSMPSINATEVHDARQTSSANERSTLAKHTLLATAASQHYQLCYKALQSLEAYWAGTKYILTVLDQKFEGVGDPLLYTAEEGESSMEQPRPDPVFTSPGWRRKLSWSSYVANANLPSPFWPPKGLVGPVPGSPRDGVDPSKAIGWTFSGDMNSKSTNLAWHYAGDGSKNPNLDPRLSSLASSAYAAPTGQTQHTPGPAHLHPAGTTISRLSSQQPKYTGVANSDAENLLALSSPYNQHGSQTSPPAPTFASFQPQHQSHGQPPLAGGPTNTTGQQTMNGSMMMNPPYTGGGFTLNDFSFMPGNMMIESQDVDMNMLGLDAMPWFDSYPMQLFDPNQQAAGGSNSAGRAQR</sequence>
<feature type="compositionally biased region" description="Polar residues" evidence="3">
    <location>
        <begin position="962"/>
        <end position="971"/>
    </location>
</feature>